<keyword evidence="1" id="KW-1133">Transmembrane helix</keyword>
<keyword evidence="1" id="KW-0812">Transmembrane</keyword>
<accession>A0A0N1KI93</accession>
<proteinExistence type="predicted"/>
<evidence type="ECO:0000256" key="1">
    <source>
        <dbReference type="SAM" id="Phobius"/>
    </source>
</evidence>
<sequence length="158" mass="18317">MKKSILTTMAICIPISLISFTFYYLKPTVYTCETNSIWYKKINYNKPVVMSTTSKVIVSDNKEGILSIHGIVKQGDQDYLINRSIYLTFEEINKKGNYKIKFINSTIKSNDNIPDNVLAEFMQIGNNDISYYARLFKYEDGIYVLRSEDSSKFICYSE</sequence>
<gene>
    <name evidence="2" type="ORF">M992_0888</name>
</gene>
<keyword evidence="1" id="KW-0472">Membrane</keyword>
<dbReference type="EMBL" id="LGAA01000009">
    <property type="protein sequence ID" value="KPD03598.1"/>
    <property type="molecule type" value="Genomic_DNA"/>
</dbReference>
<reference evidence="2 3" key="1">
    <citation type="submission" date="2015-07" db="EMBL/GenBank/DDBJ databases">
        <title>ATOL: Assembling a taxonomically balanced genome-scale reconstruction of the evolutionary history of the Enterobacteriaceae.</title>
        <authorList>
            <person name="Plunkett G.III."/>
            <person name="Neeno-Eckwall E.C."/>
            <person name="Glasner J.D."/>
            <person name="Perna N.T."/>
        </authorList>
    </citation>
    <scope>NUCLEOTIDE SEQUENCE [LARGE SCALE GENOMIC DNA]</scope>
    <source>
        <strain evidence="2 3">ATCC 35017</strain>
    </source>
</reference>
<evidence type="ECO:0000313" key="2">
    <source>
        <dbReference type="EMBL" id="KPD03598.1"/>
    </source>
</evidence>
<protein>
    <submittedName>
        <fullName evidence="2">Uncharacterized protein</fullName>
    </submittedName>
</protein>
<keyword evidence="3" id="KW-1185">Reference proteome</keyword>
<comment type="caution">
    <text evidence="2">The sequence shown here is derived from an EMBL/GenBank/DDBJ whole genome shotgun (WGS) entry which is preliminary data.</text>
</comment>
<name>A0A0N1KI93_9GAMM</name>
<evidence type="ECO:0000313" key="3">
    <source>
        <dbReference type="Proteomes" id="UP000053226"/>
    </source>
</evidence>
<feature type="transmembrane region" description="Helical" evidence="1">
    <location>
        <begin position="5"/>
        <end position="25"/>
    </location>
</feature>
<dbReference type="AlphaFoldDB" id="A0A0N1KI93"/>
<organism evidence="2 3">
    <name type="scientific">Moellerella wisconsensis ATCC 35017</name>
    <dbReference type="NCBI Taxonomy" id="1354267"/>
    <lineage>
        <taxon>Bacteria</taxon>
        <taxon>Pseudomonadati</taxon>
        <taxon>Pseudomonadota</taxon>
        <taxon>Gammaproteobacteria</taxon>
        <taxon>Enterobacterales</taxon>
        <taxon>Morganellaceae</taxon>
        <taxon>Moellerella</taxon>
    </lineage>
</organism>
<dbReference type="Proteomes" id="UP000053226">
    <property type="component" value="Unassembled WGS sequence"/>
</dbReference>